<evidence type="ECO:0000313" key="1">
    <source>
        <dbReference type="EMBL" id="SDO88095.1"/>
    </source>
</evidence>
<name>A0A1H0N6H4_9CLOT</name>
<dbReference type="RefSeq" id="WP_089965873.1">
    <property type="nucleotide sequence ID" value="NZ_FNJM01000001.1"/>
</dbReference>
<gene>
    <name evidence="1" type="ORF">SAMN04488529_101703</name>
</gene>
<dbReference type="OrthoDB" id="1909498at2"/>
<proteinExistence type="predicted"/>
<sequence length="120" mass="13505">MINEIRIKQQVKKAINIKPIHIKLMRNEKISNGMRGGSEKPAVVGELDVFLDDSKHNLISETTKEAGSFKRTRGISMLAVVDGIEIKEGDFFEVNGPKYRVTYPGMVIKDVYNADLEVIK</sequence>
<dbReference type="EMBL" id="FNJM01000001">
    <property type="protein sequence ID" value="SDO88095.1"/>
    <property type="molecule type" value="Genomic_DNA"/>
</dbReference>
<protein>
    <recommendedName>
        <fullName evidence="3">Phage protein</fullName>
    </recommendedName>
</protein>
<reference evidence="1 2" key="1">
    <citation type="submission" date="2016-10" db="EMBL/GenBank/DDBJ databases">
        <authorList>
            <person name="de Groot N.N."/>
        </authorList>
    </citation>
    <scope>NUCLEOTIDE SEQUENCE [LARGE SCALE GENOMIC DNA]</scope>
    <source>
        <strain evidence="1 2">DSM 12272</strain>
    </source>
</reference>
<accession>A0A1H0N6H4</accession>
<organism evidence="1 2">
    <name type="scientific">Clostridium gasigenes</name>
    <dbReference type="NCBI Taxonomy" id="94869"/>
    <lineage>
        <taxon>Bacteria</taxon>
        <taxon>Bacillati</taxon>
        <taxon>Bacillota</taxon>
        <taxon>Clostridia</taxon>
        <taxon>Eubacteriales</taxon>
        <taxon>Clostridiaceae</taxon>
        <taxon>Clostridium</taxon>
    </lineage>
</organism>
<evidence type="ECO:0008006" key="3">
    <source>
        <dbReference type="Google" id="ProtNLM"/>
    </source>
</evidence>
<dbReference type="Proteomes" id="UP000198597">
    <property type="component" value="Unassembled WGS sequence"/>
</dbReference>
<evidence type="ECO:0000313" key="2">
    <source>
        <dbReference type="Proteomes" id="UP000198597"/>
    </source>
</evidence>
<dbReference type="AlphaFoldDB" id="A0A1H0N6H4"/>
<keyword evidence="2" id="KW-1185">Reference proteome</keyword>
<dbReference type="STRING" id="94869.SAMN04488529_101703"/>